<gene>
    <name evidence="7" type="ORF">URODEC1_LOCUS98255</name>
</gene>
<evidence type="ECO:0000256" key="2">
    <source>
        <dbReference type="ARBA" id="ARBA00022670"/>
    </source>
</evidence>
<feature type="compositionally biased region" description="Polar residues" evidence="5">
    <location>
        <begin position="388"/>
        <end position="406"/>
    </location>
</feature>
<proteinExistence type="inferred from homology"/>
<keyword evidence="4" id="KW-0175">Coiled coil</keyword>
<organism evidence="7 8">
    <name type="scientific">Urochloa decumbens</name>
    <dbReference type="NCBI Taxonomy" id="240449"/>
    <lineage>
        <taxon>Eukaryota</taxon>
        <taxon>Viridiplantae</taxon>
        <taxon>Streptophyta</taxon>
        <taxon>Embryophyta</taxon>
        <taxon>Tracheophyta</taxon>
        <taxon>Spermatophyta</taxon>
        <taxon>Magnoliopsida</taxon>
        <taxon>Liliopsida</taxon>
        <taxon>Poales</taxon>
        <taxon>Poaceae</taxon>
        <taxon>PACMAD clade</taxon>
        <taxon>Panicoideae</taxon>
        <taxon>Panicodae</taxon>
        <taxon>Paniceae</taxon>
        <taxon>Melinidinae</taxon>
        <taxon>Urochloa</taxon>
    </lineage>
</organism>
<accession>A0ABC9ERZ6</accession>
<evidence type="ECO:0000313" key="7">
    <source>
        <dbReference type="EMBL" id="CAL5062358.1"/>
    </source>
</evidence>
<name>A0ABC9ERZ6_9POAL</name>
<dbReference type="PANTHER" id="PTHR34835:SF67">
    <property type="entry name" value="AMINOTRANSFERASE-LIKE PLANT MOBILE DOMAIN-CONTAINING PROTEIN"/>
    <property type="match status" value="1"/>
</dbReference>
<feature type="compositionally biased region" description="Basic and acidic residues" evidence="5">
    <location>
        <begin position="332"/>
        <end position="354"/>
    </location>
</feature>
<dbReference type="AlphaFoldDB" id="A0ABC9ERZ6"/>
<feature type="region of interest" description="Disordered" evidence="5">
    <location>
        <begin position="277"/>
        <end position="409"/>
    </location>
</feature>
<keyword evidence="2" id="KW-0645">Protease</keyword>
<dbReference type="Gene3D" id="3.40.395.10">
    <property type="entry name" value="Adenoviral Proteinase, Chain A"/>
    <property type="match status" value="1"/>
</dbReference>
<feature type="coiled-coil region" evidence="4">
    <location>
        <begin position="456"/>
        <end position="483"/>
    </location>
</feature>
<feature type="compositionally biased region" description="Polar residues" evidence="5">
    <location>
        <begin position="277"/>
        <end position="287"/>
    </location>
</feature>
<keyword evidence="8" id="KW-1185">Reference proteome</keyword>
<evidence type="ECO:0000256" key="3">
    <source>
        <dbReference type="ARBA" id="ARBA00022801"/>
    </source>
</evidence>
<feature type="compositionally biased region" description="Polar residues" evidence="5">
    <location>
        <begin position="319"/>
        <end position="329"/>
    </location>
</feature>
<dbReference type="GO" id="GO:0006508">
    <property type="term" value="P:proteolysis"/>
    <property type="evidence" value="ECO:0007669"/>
    <property type="project" value="UniProtKB-KW"/>
</dbReference>
<dbReference type="PANTHER" id="PTHR34835">
    <property type="entry name" value="OS07G0283600 PROTEIN-RELATED"/>
    <property type="match status" value="1"/>
</dbReference>
<dbReference type="InterPro" id="IPR003653">
    <property type="entry name" value="Peptidase_C48_C"/>
</dbReference>
<evidence type="ECO:0000256" key="5">
    <source>
        <dbReference type="SAM" id="MobiDB-lite"/>
    </source>
</evidence>
<protein>
    <recommendedName>
        <fullName evidence="6">Ubiquitin-like protease family profile domain-containing protein</fullName>
    </recommendedName>
</protein>
<comment type="similarity">
    <text evidence="1">Belongs to the peptidase C48 family.</text>
</comment>
<dbReference type="Proteomes" id="UP001497457">
    <property type="component" value="Chromosome 5rd"/>
</dbReference>
<feature type="domain" description="Ubiquitin-like protease family profile" evidence="6">
    <location>
        <begin position="695"/>
        <end position="800"/>
    </location>
</feature>
<dbReference type="EMBL" id="OZ075115">
    <property type="protein sequence ID" value="CAL5062358.1"/>
    <property type="molecule type" value="Genomic_DNA"/>
</dbReference>
<reference evidence="7" key="1">
    <citation type="submission" date="2024-10" db="EMBL/GenBank/DDBJ databases">
        <authorList>
            <person name="Ryan C."/>
        </authorList>
    </citation>
    <scope>NUCLEOTIDE SEQUENCE [LARGE SCALE GENOMIC DNA]</scope>
</reference>
<sequence>MDTIPEVQEEGDGKKSGKTCCRCNPQDVLGAINIMSDSQKDKIAELGWGKILDITIDAVASRELFMWLLPRIDTVNMMLRVPPHTVLPIDKHAVETVLGVPSGTMPPPKHSYNNINAERARLARALGCPPAKITIDCLKAKLQEHKADDLSIRCFFLILFNRLLFSTTSVHICNSEVQYTMDWGNFAKVDWQQAMLDDLRSAANNWKARHPAPSLLTRLCALAHHSLSVNGQKMVQITDLAAGLDTDIRAYQRTMHQATCDRMVKFADDVRAVLDGASTSEPTTEPPNISHDDLDDHEPDNLSSYEDVAAKGPTADSAPDTSVQNTVGAHNTRFDDMPPEHRTAATPDAVRHASEQSAEGTPATTVADATIPEPGDPTSIPPHGKQIEANTPNNDLANTSHATSPQGHEVVETPQHANIAGGDHTSGQVSEPLSLENSIHQLIRNLSRDDNYNAIIVEEDAAVQRANNNYKEATNALQQGTTTHKFCAPEDAAENQQRNLTQEIFAAPDQAENVRNIMQRDAPGVKIKVVGTVKKKCVRRIAAGLSKSNLISPSNKRVLKRPPEYLSPFKHGRPRNPPDCTLSLELMKMLCADNSPHSRVEMMQFGDVAYNGAAIKEFFADGGTTHTPLLMDDCVNCLSYNDRVHRPECYGYRIFIGPRISAILHPEALTTGKSVPSFNMEHLVHRLNQILPRTDPTKAKLIHLVMYDGQHFSLHCINIEHIHVHILDPLDYVSLNKKYGEHHHKPTMDLIQMRLNQALQTINKRFPNFGSWRRSVLKTVPVARATNDCAALVMRYLEGFDGLDIMLPPDFDPANTDRSRSEMLHYMMFHQLNLIKDHPPEIGRFKHAGVPF</sequence>
<dbReference type="Pfam" id="PF02902">
    <property type="entry name" value="Peptidase_C48"/>
    <property type="match status" value="1"/>
</dbReference>
<keyword evidence="3" id="KW-0378">Hydrolase</keyword>
<feature type="compositionally biased region" description="Polar residues" evidence="5">
    <location>
        <begin position="355"/>
        <end position="364"/>
    </location>
</feature>
<dbReference type="SUPFAM" id="SSF54001">
    <property type="entry name" value="Cysteine proteinases"/>
    <property type="match status" value="1"/>
</dbReference>
<evidence type="ECO:0000259" key="6">
    <source>
        <dbReference type="Pfam" id="PF02902"/>
    </source>
</evidence>
<evidence type="ECO:0000256" key="4">
    <source>
        <dbReference type="SAM" id="Coils"/>
    </source>
</evidence>
<evidence type="ECO:0000256" key="1">
    <source>
        <dbReference type="ARBA" id="ARBA00005234"/>
    </source>
</evidence>
<dbReference type="InterPro" id="IPR038765">
    <property type="entry name" value="Papain-like_cys_pep_sf"/>
</dbReference>
<evidence type="ECO:0000313" key="8">
    <source>
        <dbReference type="Proteomes" id="UP001497457"/>
    </source>
</evidence>
<dbReference type="GO" id="GO:0008233">
    <property type="term" value="F:peptidase activity"/>
    <property type="evidence" value="ECO:0007669"/>
    <property type="project" value="UniProtKB-KW"/>
</dbReference>